<name>A0A1V4I8D4_9FIRM</name>
<evidence type="ECO:0000313" key="3">
    <source>
        <dbReference type="Proteomes" id="UP000190140"/>
    </source>
</evidence>
<evidence type="ECO:0000259" key="1">
    <source>
        <dbReference type="Pfam" id="PF13799"/>
    </source>
</evidence>
<accession>A0A1V4I8D4</accession>
<evidence type="ECO:0000313" key="2">
    <source>
        <dbReference type="EMBL" id="OPJ56231.1"/>
    </source>
</evidence>
<comment type="caution">
    <text evidence="2">The sequence shown here is derived from an EMBL/GenBank/DDBJ whole genome shotgun (WGS) entry which is preliminary data.</text>
</comment>
<dbReference type="Pfam" id="PF13799">
    <property type="entry name" value="DUF4183"/>
    <property type="match status" value="1"/>
</dbReference>
<dbReference type="Proteomes" id="UP000190140">
    <property type="component" value="Unassembled WGS sequence"/>
</dbReference>
<protein>
    <recommendedName>
        <fullName evidence="1">DUF4183 domain-containing protein</fullName>
    </recommendedName>
</protein>
<organism evidence="2 3">
    <name type="scientific">Alkalithermobacter paradoxus</name>
    <dbReference type="NCBI Taxonomy" id="29349"/>
    <lineage>
        <taxon>Bacteria</taxon>
        <taxon>Bacillati</taxon>
        <taxon>Bacillota</taxon>
        <taxon>Clostridia</taxon>
        <taxon>Peptostreptococcales</taxon>
        <taxon>Tepidibacteraceae</taxon>
        <taxon>Alkalithermobacter</taxon>
    </lineage>
</organism>
<dbReference type="AlphaFoldDB" id="A0A1V4I8D4"/>
<dbReference type="InterPro" id="IPR025237">
    <property type="entry name" value="DUF4183"/>
</dbReference>
<keyword evidence="3" id="KW-1185">Reference proteome</keyword>
<reference evidence="2 3" key="1">
    <citation type="submission" date="2017-03" db="EMBL/GenBank/DDBJ databases">
        <title>Genome sequence of Clostridium thermoalcaliphilum DSM 7309.</title>
        <authorList>
            <person name="Poehlein A."/>
            <person name="Daniel R."/>
        </authorList>
    </citation>
    <scope>NUCLEOTIDE SEQUENCE [LARGE SCALE GENOMIC DNA]</scope>
    <source>
        <strain evidence="2 3">DSM 7309</strain>
    </source>
</reference>
<proteinExistence type="predicted"/>
<sequence length="451" mass="51195">MPGETLIATFKVSGVFNTTGLRSINRTIASALTSNFNCFILSNIVCGKLIKVLDPINDSKHTRIEIDTIYFKHQYKSYINNMGNKTFEDIVFKPGFIVKDTLIITELKNKPHFKRTQFTLRIPFTVTCTDGSTFKGYLPDIYKDIVLFIPNTRGEFSFEIKVKTNSKFIKCPIKLNNKLHFIVSVHSTLKVQLLIPNYNISSKLIPKETGNKKSTYDKLLIPYYADFFKTQNGISYLKNKNLKKCKHNKYSSIFGNLTIEKYITEGLIQTTNNINTTWKVEIRISNNGNGPVNNVITFNTLPLDDLISINVINISKGTTHMEKNKLFWNIGTLESNATVVLLIEITGSFNKTNNDFNIKNYQYNAISDGFKKEFTNNDALTVYKSNGIPDPNKVSLINLFVNGVLQPKVNYRVKKGLLTLTTNDIPIKGIPITLEYLVVKDCNSLLTKQDI</sequence>
<feature type="domain" description="DUF4183" evidence="1">
    <location>
        <begin position="364"/>
        <end position="436"/>
    </location>
</feature>
<dbReference type="STRING" id="29349.CLOTH_06350"/>
<dbReference type="EMBL" id="MZGW01000002">
    <property type="protein sequence ID" value="OPJ56231.1"/>
    <property type="molecule type" value="Genomic_DNA"/>
</dbReference>
<gene>
    <name evidence="2" type="ORF">CLOTH_06350</name>
</gene>